<dbReference type="EMBL" id="JAUDCL010000066">
    <property type="protein sequence ID" value="MDM8202720.1"/>
    <property type="molecule type" value="Genomic_DNA"/>
</dbReference>
<dbReference type="InterPro" id="IPR009835">
    <property type="entry name" value="SrtB"/>
</dbReference>
<dbReference type="Proteomes" id="UP001529380">
    <property type="component" value="Unassembled WGS sequence"/>
</dbReference>
<dbReference type="CDD" id="cd05826">
    <property type="entry name" value="Sortase_B"/>
    <property type="match status" value="1"/>
</dbReference>
<comment type="caution">
    <text evidence="2">The sequence shown here is derived from an EMBL/GenBank/DDBJ whole genome shotgun (WGS) entry which is preliminary data.</text>
</comment>
<dbReference type="SUPFAM" id="SSF63817">
    <property type="entry name" value="Sortase"/>
    <property type="match status" value="1"/>
</dbReference>
<feature type="non-terminal residue" evidence="2">
    <location>
        <position position="1"/>
    </location>
</feature>
<gene>
    <name evidence="2" type="ORF">QUW08_15690</name>
</gene>
<evidence type="ECO:0000256" key="1">
    <source>
        <dbReference type="ARBA" id="ARBA00022801"/>
    </source>
</evidence>
<evidence type="ECO:0000313" key="2">
    <source>
        <dbReference type="EMBL" id="MDM8202720.1"/>
    </source>
</evidence>
<dbReference type="RefSeq" id="WP_289600923.1">
    <property type="nucleotide sequence ID" value="NZ_JAUDCL010000066.1"/>
</dbReference>
<evidence type="ECO:0000313" key="3">
    <source>
        <dbReference type="Proteomes" id="UP001529380"/>
    </source>
</evidence>
<sequence length="186" mass="21456">GEESSVDILAMQRQYPDIKAWLTVPGTVIDYPVLQSSADDPEHYLRRNYDDTWRMAGSLFFQYDCMLDSHNLVIFGHNMSDGSMFACLHKMFDAEFREEHSQIILHTADSTRYFLVVSVMKTDLTQLPFNRTVFQSENDFITFAEQMLQDTDTIPNSNLTLLTLITCAYDWDGARTVVVAVETNEW</sequence>
<name>A0ABT7UVF7_9FIRM</name>
<dbReference type="Pfam" id="PF04203">
    <property type="entry name" value="Sortase"/>
    <property type="match status" value="1"/>
</dbReference>
<keyword evidence="1" id="KW-0378">Hydrolase</keyword>
<organism evidence="2 3">
    <name type="scientific">Allofournierella massiliensis</name>
    <dbReference type="NCBI Taxonomy" id="1650663"/>
    <lineage>
        <taxon>Bacteria</taxon>
        <taxon>Bacillati</taxon>
        <taxon>Bacillota</taxon>
        <taxon>Clostridia</taxon>
        <taxon>Eubacteriales</taxon>
        <taxon>Oscillospiraceae</taxon>
        <taxon>Allofournierella</taxon>
    </lineage>
</organism>
<keyword evidence="3" id="KW-1185">Reference proteome</keyword>
<protein>
    <submittedName>
        <fullName evidence="2">Class B sortase</fullName>
    </submittedName>
</protein>
<reference evidence="2 3" key="1">
    <citation type="submission" date="2023-06" db="EMBL/GenBank/DDBJ databases">
        <title>Identification and characterization of horizontal gene transfer across gut microbiota members of farm animals based on homology search.</title>
        <authorList>
            <person name="Schwarzerova J."/>
            <person name="Nykrynova M."/>
            <person name="Jureckova K."/>
            <person name="Cejkova D."/>
            <person name="Rychlik I."/>
        </authorList>
    </citation>
    <scope>NUCLEOTIDE SEQUENCE [LARGE SCALE GENOMIC DNA]</scope>
    <source>
        <strain evidence="2 3">ET340</strain>
    </source>
</reference>
<accession>A0ABT7UVF7</accession>
<dbReference type="InterPro" id="IPR023365">
    <property type="entry name" value="Sortase_dom-sf"/>
</dbReference>
<proteinExistence type="predicted"/>
<dbReference type="InterPro" id="IPR005754">
    <property type="entry name" value="Sortase"/>
</dbReference>
<dbReference type="Gene3D" id="2.40.260.10">
    <property type="entry name" value="Sortase"/>
    <property type="match status" value="1"/>
</dbReference>